<dbReference type="PROSITE" id="PS51186">
    <property type="entry name" value="GNAT"/>
    <property type="match status" value="1"/>
</dbReference>
<dbReference type="Pfam" id="PF05649">
    <property type="entry name" value="Peptidase_M13_N"/>
    <property type="match status" value="1"/>
</dbReference>
<dbReference type="CDD" id="cd08662">
    <property type="entry name" value="M13"/>
    <property type="match status" value="1"/>
</dbReference>
<evidence type="ECO:0000256" key="4">
    <source>
        <dbReference type="ARBA" id="ARBA00022723"/>
    </source>
</evidence>
<dbReference type="AlphaFoldDB" id="A0A8H3YJI3"/>
<dbReference type="Gene3D" id="3.40.630.30">
    <property type="match status" value="1"/>
</dbReference>
<comment type="cofactor">
    <cofactor evidence="1">
        <name>Zn(2+)</name>
        <dbReference type="ChEBI" id="CHEBI:29105"/>
    </cofactor>
</comment>
<dbReference type="InterPro" id="IPR024079">
    <property type="entry name" value="MetalloPept_cat_dom_sf"/>
</dbReference>
<dbReference type="InterPro" id="IPR000182">
    <property type="entry name" value="GNAT_dom"/>
</dbReference>
<dbReference type="CDD" id="cd04301">
    <property type="entry name" value="NAT_SF"/>
    <property type="match status" value="1"/>
</dbReference>
<keyword evidence="6" id="KW-0862">Zinc</keyword>
<dbReference type="SUPFAM" id="SSF55729">
    <property type="entry name" value="Acyl-CoA N-acyltransferases (Nat)"/>
    <property type="match status" value="1"/>
</dbReference>
<dbReference type="GO" id="GO:0016485">
    <property type="term" value="P:protein processing"/>
    <property type="evidence" value="ECO:0007669"/>
    <property type="project" value="TreeGrafter"/>
</dbReference>
<evidence type="ECO:0000313" key="9">
    <source>
        <dbReference type="EMBL" id="KAE9962003.1"/>
    </source>
</evidence>
<proteinExistence type="inferred from homology"/>
<evidence type="ECO:0000256" key="6">
    <source>
        <dbReference type="ARBA" id="ARBA00022833"/>
    </source>
</evidence>
<evidence type="ECO:0000256" key="2">
    <source>
        <dbReference type="ARBA" id="ARBA00007357"/>
    </source>
</evidence>
<dbReference type="GO" id="GO:0046872">
    <property type="term" value="F:metal ion binding"/>
    <property type="evidence" value="ECO:0007669"/>
    <property type="project" value="UniProtKB-KW"/>
</dbReference>
<dbReference type="InterPro" id="IPR016181">
    <property type="entry name" value="Acyl_CoA_acyltransferase"/>
</dbReference>
<dbReference type="InterPro" id="IPR000718">
    <property type="entry name" value="Peptidase_M13"/>
</dbReference>
<keyword evidence="5" id="KW-0378">Hydrolase</keyword>
<comment type="similarity">
    <text evidence="2">Belongs to the peptidase M13 family.</text>
</comment>
<dbReference type="InterPro" id="IPR008753">
    <property type="entry name" value="Peptidase_M13_N"/>
</dbReference>
<dbReference type="Pfam" id="PF00583">
    <property type="entry name" value="Acetyltransf_1"/>
    <property type="match status" value="1"/>
</dbReference>
<dbReference type="PANTHER" id="PTHR11733">
    <property type="entry name" value="ZINC METALLOPROTEASE FAMILY M13 NEPRILYSIN-RELATED"/>
    <property type="match status" value="1"/>
</dbReference>
<dbReference type="PANTHER" id="PTHR11733:SF167">
    <property type="entry name" value="FI17812P1-RELATED"/>
    <property type="match status" value="1"/>
</dbReference>
<accession>A0A8H3YJI3</accession>
<dbReference type="Gene3D" id="1.10.1380.10">
    <property type="entry name" value="Neutral endopeptidase , domain2"/>
    <property type="match status" value="1"/>
</dbReference>
<evidence type="ECO:0000313" key="10">
    <source>
        <dbReference type="Proteomes" id="UP000433883"/>
    </source>
</evidence>
<dbReference type="Pfam" id="PF01431">
    <property type="entry name" value="Peptidase_M13"/>
    <property type="match status" value="1"/>
</dbReference>
<keyword evidence="3" id="KW-0645">Protease</keyword>
<evidence type="ECO:0000256" key="5">
    <source>
        <dbReference type="ARBA" id="ARBA00022801"/>
    </source>
</evidence>
<dbReference type="PRINTS" id="PR00786">
    <property type="entry name" value="NEPRILYSIN"/>
</dbReference>
<dbReference type="EMBL" id="WNWQ01001203">
    <property type="protein sequence ID" value="KAE9962003.1"/>
    <property type="molecule type" value="Genomic_DNA"/>
</dbReference>
<name>A0A8H3YJI3_VENIN</name>
<evidence type="ECO:0000256" key="3">
    <source>
        <dbReference type="ARBA" id="ARBA00022670"/>
    </source>
</evidence>
<dbReference type="InterPro" id="IPR018497">
    <property type="entry name" value="Peptidase_M13_C"/>
</dbReference>
<evidence type="ECO:0000259" key="8">
    <source>
        <dbReference type="PROSITE" id="PS51186"/>
    </source>
</evidence>
<reference evidence="9 10" key="1">
    <citation type="submission" date="2019-11" db="EMBL/GenBank/DDBJ databases">
        <title>Venturia inaequalis Genome Resource.</title>
        <authorList>
            <person name="Lichtner F.J."/>
        </authorList>
    </citation>
    <scope>NUCLEOTIDE SEQUENCE [LARGE SCALE GENOMIC DNA]</scope>
    <source>
        <strain evidence="9">Bline_iso_100314</strain>
    </source>
</reference>
<sequence>MFSMCSNAIHSSCHLVTEQQSRKAGRVSVINQIRDGNTVLLNKILEGEYAENLGLSMAEKVADAQNFEKLKSAYQSCKDDAAAKTAGVTPLVNMLQDFRQTWYKHDTSKDRITAGLLWVVQNSVSALIRITVDTDDRMPDQNIISFRAPKISLPALQYYRNNKTLSSYTSALADMYTLLNIDPRPLKLESAVQFEAELAKVSIGPDRYADLSYYYNPTTLVEMDQRLPNISTTAMLETLVPAGYKPTKIINSDPWFFGNLSTILLHTSDETIYQYLQNRITFSWATKLHSSYTKPISDLAASLTGQKPVTAEDRSALCTSETDLGLKWLLSAVYVQRYSTPGAKELAEEMVKNVMAAFKQNLKNESWMSAEARAKAMLKMDKMVARVGFPTSSPNITNPVELQAYYRDTTITKSSFNNSRAFASQKLIAQWKGLLKTDTDSWDIGVSDVNANYESIGNRLIIPLGILQYPIFSSQLPEYISYGAVGSIAGHEITHGFDNNGAMYDENGHYSEWWDPTTRSRFENKTQCFISQYANFSVPSPTPGPPIPLNGLQTLGENIADAGGLSASFSAWKQRSTSSPQANALLPGLNFTAAQLFFLSYSTFWCANQSPERLVSQVYSDWHSPPQFRIHAASGYPVEGVSNPSSFITPASLLKAWVVLHGDKVVGHVAIMSPDLSSLAAKMYAKTGGDVKKSASLGRLFVDAEVRGRGFGTSLVAVAQEWAKTEGIRLLLVVLEKDEVAKRMYERLGWDVLGKDVYDDGEREHIAFAYASPIDAMLAQRNHEKRDAK</sequence>
<evidence type="ECO:0000256" key="7">
    <source>
        <dbReference type="ARBA" id="ARBA00023049"/>
    </source>
</evidence>
<evidence type="ECO:0000256" key="1">
    <source>
        <dbReference type="ARBA" id="ARBA00001947"/>
    </source>
</evidence>
<keyword evidence="4" id="KW-0479">Metal-binding</keyword>
<comment type="caution">
    <text evidence="9">The sequence shown here is derived from an EMBL/GenBank/DDBJ whole genome shotgun (WGS) entry which is preliminary data.</text>
</comment>
<dbReference type="GO" id="GO:0005886">
    <property type="term" value="C:plasma membrane"/>
    <property type="evidence" value="ECO:0007669"/>
    <property type="project" value="TreeGrafter"/>
</dbReference>
<dbReference type="GO" id="GO:0016747">
    <property type="term" value="F:acyltransferase activity, transferring groups other than amino-acyl groups"/>
    <property type="evidence" value="ECO:0007669"/>
    <property type="project" value="InterPro"/>
</dbReference>
<dbReference type="SUPFAM" id="SSF55486">
    <property type="entry name" value="Metalloproteases ('zincins'), catalytic domain"/>
    <property type="match status" value="1"/>
</dbReference>
<organism evidence="9 10">
    <name type="scientific">Venturia inaequalis</name>
    <name type="common">Apple scab fungus</name>
    <dbReference type="NCBI Taxonomy" id="5025"/>
    <lineage>
        <taxon>Eukaryota</taxon>
        <taxon>Fungi</taxon>
        <taxon>Dikarya</taxon>
        <taxon>Ascomycota</taxon>
        <taxon>Pezizomycotina</taxon>
        <taxon>Dothideomycetes</taxon>
        <taxon>Pleosporomycetidae</taxon>
        <taxon>Venturiales</taxon>
        <taxon>Venturiaceae</taxon>
        <taxon>Venturia</taxon>
    </lineage>
</organism>
<protein>
    <recommendedName>
        <fullName evidence="8">N-acetyltransferase domain-containing protein</fullName>
    </recommendedName>
</protein>
<dbReference type="GO" id="GO:0004222">
    <property type="term" value="F:metalloendopeptidase activity"/>
    <property type="evidence" value="ECO:0007669"/>
    <property type="project" value="InterPro"/>
</dbReference>
<gene>
    <name evidence="9" type="ORF">BLS_001003</name>
</gene>
<dbReference type="Gene3D" id="3.40.390.10">
    <property type="entry name" value="Collagenase (Catalytic Domain)"/>
    <property type="match status" value="1"/>
</dbReference>
<feature type="domain" description="N-acetyltransferase" evidence="8">
    <location>
        <begin position="602"/>
        <end position="775"/>
    </location>
</feature>
<dbReference type="PROSITE" id="PS51885">
    <property type="entry name" value="NEPRILYSIN"/>
    <property type="match status" value="1"/>
</dbReference>
<keyword evidence="7" id="KW-0482">Metalloprotease</keyword>
<dbReference type="InterPro" id="IPR042089">
    <property type="entry name" value="Peptidase_M13_dom_2"/>
</dbReference>
<dbReference type="Proteomes" id="UP000433883">
    <property type="component" value="Unassembled WGS sequence"/>
</dbReference>